<feature type="transmembrane region" description="Helical" evidence="1">
    <location>
        <begin position="33"/>
        <end position="52"/>
    </location>
</feature>
<comment type="caution">
    <text evidence="2">The sequence shown here is derived from an EMBL/GenBank/DDBJ whole genome shotgun (WGS) entry which is preliminary data.</text>
</comment>
<feature type="transmembrane region" description="Helical" evidence="1">
    <location>
        <begin position="73"/>
        <end position="91"/>
    </location>
</feature>
<protein>
    <submittedName>
        <fullName evidence="2">Uncharacterized protein</fullName>
    </submittedName>
</protein>
<reference evidence="2 3" key="1">
    <citation type="submission" date="2020-08" db="EMBL/GenBank/DDBJ databases">
        <title>Sequencing the genomes of 1000 actinobacteria strains.</title>
        <authorList>
            <person name="Klenk H.-P."/>
        </authorList>
    </citation>
    <scope>NUCLEOTIDE SEQUENCE [LARGE SCALE GENOMIC DNA]</scope>
    <source>
        <strain evidence="2 3">DSM 44786</strain>
    </source>
</reference>
<feature type="transmembrane region" description="Helical" evidence="1">
    <location>
        <begin position="134"/>
        <end position="161"/>
    </location>
</feature>
<feature type="transmembrane region" description="Helical" evidence="1">
    <location>
        <begin position="103"/>
        <end position="122"/>
    </location>
</feature>
<keyword evidence="1" id="KW-0812">Transmembrane</keyword>
<organism evidence="2 3">
    <name type="scientific">Kitasatospora gansuensis</name>
    <dbReference type="NCBI Taxonomy" id="258050"/>
    <lineage>
        <taxon>Bacteria</taxon>
        <taxon>Bacillati</taxon>
        <taxon>Actinomycetota</taxon>
        <taxon>Actinomycetes</taxon>
        <taxon>Kitasatosporales</taxon>
        <taxon>Streptomycetaceae</taxon>
        <taxon>Kitasatospora</taxon>
    </lineage>
</organism>
<proteinExistence type="predicted"/>
<keyword evidence="1" id="KW-0472">Membrane</keyword>
<evidence type="ECO:0000313" key="2">
    <source>
        <dbReference type="EMBL" id="MBB4945179.1"/>
    </source>
</evidence>
<dbReference type="RefSeq" id="WP_184911516.1">
    <property type="nucleotide sequence ID" value="NZ_JACHJR010000001.1"/>
</dbReference>
<keyword evidence="3" id="KW-1185">Reference proteome</keyword>
<dbReference type="Proteomes" id="UP000573327">
    <property type="component" value="Unassembled WGS sequence"/>
</dbReference>
<accession>A0A7W7WG81</accession>
<dbReference type="EMBL" id="JACHJR010000001">
    <property type="protein sequence ID" value="MBB4945179.1"/>
    <property type="molecule type" value="Genomic_DNA"/>
</dbReference>
<evidence type="ECO:0000313" key="3">
    <source>
        <dbReference type="Proteomes" id="UP000573327"/>
    </source>
</evidence>
<keyword evidence="1" id="KW-1133">Transmembrane helix</keyword>
<sequence>MLNVATTIAAAPPVLITMAFLVSAPDYVHEMSTALQGAGVAVLVLLVARGANPRRAAAFRMEMRWLARAATRYLAMCATPLLLLLSAALLVPGSPDQMGFVELTAITTLWTAGPALIVLLWISRRAASGKHARTTVAVLINALPALLLLAGFLPIILFVTLQAVYAVLCMPGADASGHRLEPVPGFGNDTGAAPQ</sequence>
<evidence type="ECO:0000256" key="1">
    <source>
        <dbReference type="SAM" id="Phobius"/>
    </source>
</evidence>
<dbReference type="AlphaFoldDB" id="A0A7W7WG81"/>
<name>A0A7W7WG81_9ACTN</name>
<gene>
    <name evidence="2" type="ORF">F4556_000714</name>
</gene>